<organism evidence="1 2">
    <name type="scientific">Methanoregula formicica (strain DSM 22288 / NBRC 105244 / SMSP)</name>
    <dbReference type="NCBI Taxonomy" id="593750"/>
    <lineage>
        <taxon>Archaea</taxon>
        <taxon>Methanobacteriati</taxon>
        <taxon>Methanobacteriota</taxon>
        <taxon>Stenosarchaea group</taxon>
        <taxon>Methanomicrobia</taxon>
        <taxon>Methanomicrobiales</taxon>
        <taxon>Methanoregulaceae</taxon>
        <taxon>Methanoregula</taxon>
    </lineage>
</organism>
<dbReference type="RefSeq" id="WP_015286578.1">
    <property type="nucleotide sequence ID" value="NC_019943.1"/>
</dbReference>
<dbReference type="EMBL" id="CP003167">
    <property type="protein sequence ID" value="AGB03616.1"/>
    <property type="molecule type" value="Genomic_DNA"/>
</dbReference>
<dbReference type="AlphaFoldDB" id="L0HIL4"/>
<keyword evidence="2" id="KW-1185">Reference proteome</keyword>
<dbReference type="GeneID" id="14308407"/>
<gene>
    <name evidence="1" type="ordered locus">Metfor_2624</name>
</gene>
<evidence type="ECO:0000313" key="2">
    <source>
        <dbReference type="Proteomes" id="UP000010824"/>
    </source>
</evidence>
<dbReference type="STRING" id="593750.Metfor_2624"/>
<dbReference type="KEGG" id="mfo:Metfor_2624"/>
<evidence type="ECO:0000313" key="1">
    <source>
        <dbReference type="EMBL" id="AGB03616.1"/>
    </source>
</evidence>
<dbReference type="HOGENOM" id="CLU_1745569_0_0_2"/>
<accession>L0HIL4</accession>
<proteinExistence type="predicted"/>
<dbReference type="Proteomes" id="UP000010824">
    <property type="component" value="Chromosome"/>
</dbReference>
<reference evidence="2" key="1">
    <citation type="submission" date="2011-12" db="EMBL/GenBank/DDBJ databases">
        <title>Complete sequence of Methanoregula formicicum SMSP.</title>
        <authorList>
            <person name="Lucas S."/>
            <person name="Han J."/>
            <person name="Lapidus A."/>
            <person name="Cheng J.-F."/>
            <person name="Goodwin L."/>
            <person name="Pitluck S."/>
            <person name="Peters L."/>
            <person name="Ovchinnikova G."/>
            <person name="Teshima H."/>
            <person name="Detter J.C."/>
            <person name="Han C."/>
            <person name="Tapia R."/>
            <person name="Land M."/>
            <person name="Hauser L."/>
            <person name="Kyrpides N."/>
            <person name="Ivanova N."/>
            <person name="Pagani I."/>
            <person name="Imachi H."/>
            <person name="Tamaki H."/>
            <person name="Sekiguchi Y."/>
            <person name="Kamagata Y."/>
            <person name="Cadillo-Quiroz H."/>
            <person name="Zinder S."/>
            <person name="Liu W.-T."/>
            <person name="Woyke T."/>
        </authorList>
    </citation>
    <scope>NUCLEOTIDE SEQUENCE [LARGE SCALE GENOMIC DNA]</scope>
    <source>
        <strain evidence="2">DSM 22288 / NBRC 105244 / SMSP</strain>
    </source>
</reference>
<sequence length="151" mass="17607">MQTIQDPSMYQKRQALAAFLHVDPEVLQESKGNLYGFRAFFHGNDEAYLVLTDSEATRAAEHAVSEKLWLICLETLFAYFDIDAYPSDVLGKMKTKEIRRVNEELKTLIYNTTGMDTLRQKMLSYGNRKNLLADYDQAEHIQDGYFIYRLY</sequence>
<dbReference type="eggNOG" id="arCOG11713">
    <property type="taxonomic scope" value="Archaea"/>
</dbReference>
<dbReference type="OrthoDB" id="108767at2157"/>
<protein>
    <submittedName>
        <fullName evidence="1">Uncharacterized protein</fullName>
    </submittedName>
</protein>
<name>L0HIL4_METFS</name>
<dbReference type="InParanoid" id="L0HIL4"/>
<reference evidence="1 2" key="2">
    <citation type="journal article" date="2014" name="Genome Announc.">
        <title>Complete Genome Sequence of Methanoregula formicica SMSPT, a Mesophilic Hydrogenotrophic Methanogen Isolated from a Methanogenic Upflow Anaerobic Sludge Blanket Reactor.</title>
        <authorList>
            <person name="Yamamoto K."/>
            <person name="Tamaki H."/>
            <person name="Cadillo-Quiroz H."/>
            <person name="Imachi H."/>
            <person name="Kyrpides N."/>
            <person name="Woyke T."/>
            <person name="Goodwin L."/>
            <person name="Zinder S.H."/>
            <person name="Kamagata Y."/>
            <person name="Liu W.T."/>
        </authorList>
    </citation>
    <scope>NUCLEOTIDE SEQUENCE [LARGE SCALE GENOMIC DNA]</scope>
    <source>
        <strain evidence="2">DSM 22288 / NBRC 105244 / SMSP</strain>
    </source>
</reference>